<dbReference type="PROSITE" id="PS51257">
    <property type="entry name" value="PROKAR_LIPOPROTEIN"/>
    <property type="match status" value="1"/>
</dbReference>
<protein>
    <recommendedName>
        <fullName evidence="4">DUF4249 family protein</fullName>
    </recommendedName>
</protein>
<dbReference type="Proteomes" id="UP000647133">
    <property type="component" value="Unassembled WGS sequence"/>
</dbReference>
<reference evidence="2 3" key="1">
    <citation type="submission" date="2020-09" db="EMBL/GenBank/DDBJ databases">
        <title>Echinicola sp. CAU 1574 isolated from sand of Sido Beach.</title>
        <authorList>
            <person name="Kim W."/>
        </authorList>
    </citation>
    <scope>NUCLEOTIDE SEQUENCE [LARGE SCALE GENOMIC DNA]</scope>
    <source>
        <strain evidence="2 3">CAU 1574</strain>
    </source>
</reference>
<comment type="caution">
    <text evidence="2">The sequence shown here is derived from an EMBL/GenBank/DDBJ whole genome shotgun (WGS) entry which is preliminary data.</text>
</comment>
<organism evidence="2 3">
    <name type="scientific">Echinicola arenosa</name>
    <dbReference type="NCBI Taxonomy" id="2774144"/>
    <lineage>
        <taxon>Bacteria</taxon>
        <taxon>Pseudomonadati</taxon>
        <taxon>Bacteroidota</taxon>
        <taxon>Cytophagia</taxon>
        <taxon>Cytophagales</taxon>
        <taxon>Cyclobacteriaceae</taxon>
        <taxon>Echinicola</taxon>
    </lineage>
</organism>
<feature type="signal peptide" evidence="1">
    <location>
        <begin position="1"/>
        <end position="18"/>
    </location>
</feature>
<keyword evidence="1" id="KW-0732">Signal</keyword>
<evidence type="ECO:0000256" key="1">
    <source>
        <dbReference type="SAM" id="SignalP"/>
    </source>
</evidence>
<dbReference type="EMBL" id="JACYTQ010000005">
    <property type="protein sequence ID" value="MBD8489937.1"/>
    <property type="molecule type" value="Genomic_DNA"/>
</dbReference>
<gene>
    <name evidence="2" type="ORF">IFO69_14365</name>
</gene>
<accession>A0ABR9AME8</accession>
<evidence type="ECO:0008006" key="4">
    <source>
        <dbReference type="Google" id="ProtNLM"/>
    </source>
</evidence>
<keyword evidence="3" id="KW-1185">Reference proteome</keyword>
<sequence length="251" mass="28623">MKNILISTKWMMLQLAMASCLLGCDLDNEIPSNELINYDLPQEVADDFFTGEVMEITGSLEPFLDRIQRNGMKIYQGQNPPFIYQSLIFDNPDGPKTGLIFEMQNDCIYDEKYPSYADSVFGKNIEYLFILKDQNEVLDVESGYVSIENEDFPEYPYGFDQGSGEGIASGDGSNFTIFYRVENGSYGNLTYKAIWIISGTFEFVNNEEPRLSEVTKCMIMLDKGNDPNRELASIGTIRIFRGIRPEWININ</sequence>
<evidence type="ECO:0000313" key="3">
    <source>
        <dbReference type="Proteomes" id="UP000647133"/>
    </source>
</evidence>
<name>A0ABR9AME8_9BACT</name>
<dbReference type="RefSeq" id="WP_192010825.1">
    <property type="nucleotide sequence ID" value="NZ_JACYTQ010000005.1"/>
</dbReference>
<proteinExistence type="predicted"/>
<feature type="chain" id="PRO_5045597281" description="DUF4249 family protein" evidence="1">
    <location>
        <begin position="19"/>
        <end position="251"/>
    </location>
</feature>
<evidence type="ECO:0000313" key="2">
    <source>
        <dbReference type="EMBL" id="MBD8489937.1"/>
    </source>
</evidence>